<dbReference type="EMBL" id="JPRL01000001">
    <property type="protein sequence ID" value="KFF04129.1"/>
    <property type="molecule type" value="Genomic_DNA"/>
</dbReference>
<reference evidence="2 3" key="1">
    <citation type="submission" date="2014-07" db="EMBL/GenBank/DDBJ databases">
        <title>Genome of Flavobacterium reichenbachii LMG 25512.</title>
        <authorList>
            <person name="Stropko S.J."/>
            <person name="Pipes S.E."/>
            <person name="Newman J.D."/>
        </authorList>
    </citation>
    <scope>NUCLEOTIDE SEQUENCE [LARGE SCALE GENOMIC DNA]</scope>
    <source>
        <strain evidence="2 3">LMG 25512</strain>
    </source>
</reference>
<dbReference type="Proteomes" id="UP000028715">
    <property type="component" value="Unassembled WGS sequence"/>
</dbReference>
<dbReference type="eggNOG" id="ENOG502ZBKJ">
    <property type="taxonomic scope" value="Bacteria"/>
</dbReference>
<evidence type="ECO:0000313" key="3">
    <source>
        <dbReference type="Proteomes" id="UP000028715"/>
    </source>
</evidence>
<keyword evidence="3" id="KW-1185">Reference proteome</keyword>
<proteinExistence type="predicted"/>
<comment type="caution">
    <text evidence="2">The sequence shown here is derived from an EMBL/GenBank/DDBJ whole genome shotgun (WGS) entry which is preliminary data.</text>
</comment>
<sequence>MTTIQTIRKSSILLLTLAVMSFISCSSNEEDTAASLTDGKSNVITDLAGDTGASMGSGTDGKEQRSFHTFLFRFSDQKQFWLHTKADSLQYMKTTDWDLAFTGPYNSEVFVNNAKYQYNPGYGGPAETTAVILLKEAYKNVTQAPSDADFNTSEITKIGWSSSESSAGWFYYSLSSHIMQAIPDRTYAIRLPSGKYAKLQLVNAYKGNPPAVTDLNWPAPYFTFRYFVQTDGTKNLSTN</sequence>
<accession>A0A085ZI65</accession>
<evidence type="ECO:0000313" key="2">
    <source>
        <dbReference type="EMBL" id="KFF04129.1"/>
    </source>
</evidence>
<keyword evidence="1" id="KW-0732">Signal</keyword>
<gene>
    <name evidence="2" type="ORF">IW19_00675</name>
</gene>
<dbReference type="STRING" id="362418.IW19_00675"/>
<dbReference type="CDD" id="cd12105">
    <property type="entry name" value="HmuY"/>
    <property type="match status" value="1"/>
</dbReference>
<evidence type="ECO:0008006" key="4">
    <source>
        <dbReference type="Google" id="ProtNLM"/>
    </source>
</evidence>
<feature type="chain" id="PRO_5001801226" description="HmuY protein" evidence="1">
    <location>
        <begin position="27"/>
        <end position="239"/>
    </location>
</feature>
<dbReference type="OrthoDB" id="5510929at2"/>
<organism evidence="2 3">
    <name type="scientific">Flavobacterium reichenbachii</name>
    <dbReference type="NCBI Taxonomy" id="362418"/>
    <lineage>
        <taxon>Bacteria</taxon>
        <taxon>Pseudomonadati</taxon>
        <taxon>Bacteroidota</taxon>
        <taxon>Flavobacteriia</taxon>
        <taxon>Flavobacteriales</taxon>
        <taxon>Flavobacteriaceae</taxon>
        <taxon>Flavobacterium</taxon>
    </lineage>
</organism>
<dbReference type="AlphaFoldDB" id="A0A085ZI65"/>
<dbReference type="InterPro" id="IPR025921">
    <property type="entry name" value="HmuY"/>
</dbReference>
<dbReference type="RefSeq" id="WP_035679975.1">
    <property type="nucleotide sequence ID" value="NZ_JPRL01000001.1"/>
</dbReference>
<evidence type="ECO:0000256" key="1">
    <source>
        <dbReference type="SAM" id="SignalP"/>
    </source>
</evidence>
<protein>
    <recommendedName>
        <fullName evidence="4">HmuY protein</fullName>
    </recommendedName>
</protein>
<feature type="signal peptide" evidence="1">
    <location>
        <begin position="1"/>
        <end position="26"/>
    </location>
</feature>
<name>A0A085ZI65_9FLAO</name>